<evidence type="ECO:0000256" key="11">
    <source>
        <dbReference type="ARBA" id="ARBA00048070"/>
    </source>
</evidence>
<comment type="function">
    <text evidence="2">Catalyzes the phosphorylation of D-fructose 6-phosphate to fructose 1,6-bisphosphate by ATP, the first committing step of glycolysis.</text>
</comment>
<dbReference type="Gramene" id="Pp3c11_4880V3.1">
    <property type="protein sequence ID" value="Pp3c11_4880V3.1"/>
    <property type="gene ID" value="Pp3c11_4880"/>
</dbReference>
<dbReference type="AlphaFoldDB" id="A0A2K1JTH1"/>
<dbReference type="EnsemblPlants" id="Pp3c11_4880V3.1">
    <property type="protein sequence ID" value="Pp3c11_4880V3.1"/>
    <property type="gene ID" value="Pp3c11_4880"/>
</dbReference>
<dbReference type="UniPathway" id="UPA00109">
    <property type="reaction ID" value="UER00182"/>
</dbReference>
<dbReference type="Proteomes" id="UP000006727">
    <property type="component" value="Chromosome 11"/>
</dbReference>
<keyword evidence="10" id="KW-0324">Glycolysis</keyword>
<keyword evidence="5" id="KW-0479">Metal-binding</keyword>
<evidence type="ECO:0000256" key="2">
    <source>
        <dbReference type="ARBA" id="ARBA00002659"/>
    </source>
</evidence>
<protein>
    <recommendedName>
        <fullName evidence="12">Phosphofructokinase domain-containing protein</fullName>
    </recommendedName>
</protein>
<dbReference type="GO" id="GO:0005737">
    <property type="term" value="C:cytoplasm"/>
    <property type="evidence" value="ECO:0000318"/>
    <property type="project" value="GO_Central"/>
</dbReference>
<evidence type="ECO:0000313" key="14">
    <source>
        <dbReference type="EnsemblPlants" id="Pp3c11_4880V3.1"/>
    </source>
</evidence>
<keyword evidence="9" id="KW-0460">Magnesium</keyword>
<keyword evidence="7" id="KW-0418">Kinase</keyword>
<dbReference type="Gene3D" id="3.40.50.450">
    <property type="match status" value="1"/>
</dbReference>
<dbReference type="EMBL" id="ABEU02000011">
    <property type="protein sequence ID" value="PNR44828.1"/>
    <property type="molecule type" value="Genomic_DNA"/>
</dbReference>
<dbReference type="PRINTS" id="PR00476">
    <property type="entry name" value="PHFRCTKINASE"/>
</dbReference>
<evidence type="ECO:0000256" key="6">
    <source>
        <dbReference type="ARBA" id="ARBA00022741"/>
    </source>
</evidence>
<keyword evidence="15" id="KW-1185">Reference proteome</keyword>
<evidence type="ECO:0000313" key="13">
    <source>
        <dbReference type="EMBL" id="PNR44828.1"/>
    </source>
</evidence>
<dbReference type="NCBIfam" id="NF005301">
    <property type="entry name" value="PRK06830.1"/>
    <property type="match status" value="1"/>
</dbReference>
<dbReference type="EnsemblPlants" id="Pp3c11_4880V3.2">
    <property type="protein sequence ID" value="Pp3c11_4880V3.2"/>
    <property type="gene ID" value="Pp3c11_4880"/>
</dbReference>
<dbReference type="GO" id="GO:0006002">
    <property type="term" value="P:fructose 6-phosphate metabolic process"/>
    <property type="evidence" value="ECO:0007669"/>
    <property type="project" value="InterPro"/>
</dbReference>
<gene>
    <name evidence="14" type="primary">LOC112288805</name>
    <name evidence="13" type="ORF">PHYPA_014598</name>
</gene>
<dbReference type="Gramene" id="Pp3c11_4880V3.2">
    <property type="protein sequence ID" value="Pp3c11_4880V3.2"/>
    <property type="gene ID" value="Pp3c11_4880"/>
</dbReference>
<comment type="catalytic activity">
    <reaction evidence="11">
        <text>beta-D-fructose 6-phosphate + ATP = beta-D-fructose 1,6-bisphosphate + ADP + H(+)</text>
        <dbReference type="Rhea" id="RHEA:16109"/>
        <dbReference type="ChEBI" id="CHEBI:15378"/>
        <dbReference type="ChEBI" id="CHEBI:30616"/>
        <dbReference type="ChEBI" id="CHEBI:32966"/>
        <dbReference type="ChEBI" id="CHEBI:57634"/>
        <dbReference type="ChEBI" id="CHEBI:456216"/>
        <dbReference type="EC" id="2.7.1.11"/>
    </reaction>
</comment>
<dbReference type="GO" id="GO:0005524">
    <property type="term" value="F:ATP binding"/>
    <property type="evidence" value="ECO:0007669"/>
    <property type="project" value="UniProtKB-KW"/>
</dbReference>
<dbReference type="PaxDb" id="3218-PP1S232_60V6.1"/>
<evidence type="ECO:0000256" key="7">
    <source>
        <dbReference type="ARBA" id="ARBA00022777"/>
    </source>
</evidence>
<organism evidence="13">
    <name type="scientific">Physcomitrium patens</name>
    <name type="common">Spreading-leaved earth moss</name>
    <name type="synonym">Physcomitrella patens</name>
    <dbReference type="NCBI Taxonomy" id="3218"/>
    <lineage>
        <taxon>Eukaryota</taxon>
        <taxon>Viridiplantae</taxon>
        <taxon>Streptophyta</taxon>
        <taxon>Embryophyta</taxon>
        <taxon>Bryophyta</taxon>
        <taxon>Bryophytina</taxon>
        <taxon>Bryopsida</taxon>
        <taxon>Funariidae</taxon>
        <taxon>Funariales</taxon>
        <taxon>Funariaceae</taxon>
        <taxon>Physcomitrium</taxon>
    </lineage>
</organism>
<evidence type="ECO:0000259" key="12">
    <source>
        <dbReference type="Pfam" id="PF00365"/>
    </source>
</evidence>
<dbReference type="GO" id="GO:0003872">
    <property type="term" value="F:6-phosphofructokinase activity"/>
    <property type="evidence" value="ECO:0000318"/>
    <property type="project" value="GO_Central"/>
</dbReference>
<dbReference type="FunFam" id="3.40.50.450:FF:000002">
    <property type="entry name" value="ATP-dependent 6-phosphofructokinase"/>
    <property type="match status" value="1"/>
</dbReference>
<dbReference type="GO" id="GO:0046872">
    <property type="term" value="F:metal ion binding"/>
    <property type="evidence" value="ECO:0007669"/>
    <property type="project" value="UniProtKB-KW"/>
</dbReference>
<evidence type="ECO:0000256" key="10">
    <source>
        <dbReference type="ARBA" id="ARBA00023152"/>
    </source>
</evidence>
<evidence type="ECO:0000256" key="4">
    <source>
        <dbReference type="ARBA" id="ARBA00022679"/>
    </source>
</evidence>
<accession>A0A2K1JTH1</accession>
<reference evidence="13 15" key="1">
    <citation type="journal article" date="2008" name="Science">
        <title>The Physcomitrella genome reveals evolutionary insights into the conquest of land by plants.</title>
        <authorList>
            <person name="Rensing S."/>
            <person name="Lang D."/>
            <person name="Zimmer A."/>
            <person name="Terry A."/>
            <person name="Salamov A."/>
            <person name="Shapiro H."/>
            <person name="Nishiyama T."/>
            <person name="Perroud P.-F."/>
            <person name="Lindquist E."/>
            <person name="Kamisugi Y."/>
            <person name="Tanahashi T."/>
            <person name="Sakakibara K."/>
            <person name="Fujita T."/>
            <person name="Oishi K."/>
            <person name="Shin-I T."/>
            <person name="Kuroki Y."/>
            <person name="Toyoda A."/>
            <person name="Suzuki Y."/>
            <person name="Hashimoto A."/>
            <person name="Yamaguchi K."/>
            <person name="Sugano A."/>
            <person name="Kohara Y."/>
            <person name="Fujiyama A."/>
            <person name="Anterola A."/>
            <person name="Aoki S."/>
            <person name="Ashton N."/>
            <person name="Barbazuk W.B."/>
            <person name="Barker E."/>
            <person name="Bennetzen J."/>
            <person name="Bezanilla M."/>
            <person name="Blankenship R."/>
            <person name="Cho S.H."/>
            <person name="Dutcher S."/>
            <person name="Estelle M."/>
            <person name="Fawcett J.A."/>
            <person name="Gundlach H."/>
            <person name="Hanada K."/>
            <person name="Heyl A."/>
            <person name="Hicks K.A."/>
            <person name="Hugh J."/>
            <person name="Lohr M."/>
            <person name="Mayer K."/>
            <person name="Melkozernov A."/>
            <person name="Murata T."/>
            <person name="Nelson D."/>
            <person name="Pils B."/>
            <person name="Prigge M."/>
            <person name="Reiss B."/>
            <person name="Renner T."/>
            <person name="Rombauts S."/>
            <person name="Rushton P."/>
            <person name="Sanderfoot A."/>
            <person name="Schween G."/>
            <person name="Shiu S.-H."/>
            <person name="Stueber K."/>
            <person name="Theodoulou F.L."/>
            <person name="Tu H."/>
            <person name="Van de Peer Y."/>
            <person name="Verrier P.J."/>
            <person name="Waters E."/>
            <person name="Wood A."/>
            <person name="Yang L."/>
            <person name="Cove D."/>
            <person name="Cuming A."/>
            <person name="Hasebe M."/>
            <person name="Lucas S."/>
            <person name="Mishler D.B."/>
            <person name="Reski R."/>
            <person name="Grigoriev I."/>
            <person name="Quatrano R.S."/>
            <person name="Boore J.L."/>
        </authorList>
    </citation>
    <scope>NUCLEOTIDE SEQUENCE [LARGE SCALE GENOMIC DNA]</scope>
    <source>
        <strain evidence="14 15">cv. Gransden 2004</strain>
    </source>
</reference>
<dbReference type="SUPFAM" id="SSF53784">
    <property type="entry name" value="Phosphofructokinase"/>
    <property type="match status" value="1"/>
</dbReference>
<name>A0A2K1JTH1_PHYPA</name>
<dbReference type="OrthoDB" id="537915at2759"/>
<dbReference type="RefSeq" id="XP_024389156.1">
    <property type="nucleotide sequence ID" value="XM_024533388.2"/>
</dbReference>
<keyword evidence="6" id="KW-0547">Nucleotide-binding</keyword>
<reference evidence="14" key="3">
    <citation type="submission" date="2020-12" db="UniProtKB">
        <authorList>
            <consortium name="EnsemblPlants"/>
        </authorList>
    </citation>
    <scope>IDENTIFICATION</scope>
</reference>
<keyword evidence="3" id="KW-0021">Allosteric enzyme</keyword>
<evidence type="ECO:0000256" key="9">
    <source>
        <dbReference type="ARBA" id="ARBA00022842"/>
    </source>
</evidence>
<sequence>MSGRARNFQFKEEENDIFALPHLGDLINLPPMETTYRTMSGAEAVCDTSSADQDDMKQIYIHDDDRVLIKVVHFGHPSSVGIELEDDGEWQFKPTWVRRAGPRAWIYFEPPSVRAAIVTCGGLCPGLNDVVRQIVLTLEVYGVKEILGIQYGFKGFVDKRYPPIMLTRKTVQRINMVGGSFLGVSRGCPPVEDIVSKLEEWHVNMFFVIGGNGSHAGANTIYQHVEKRKMKLVVVGIPKTIDNDIQILDKTFGFDTAVEEAQRAINAAYVEASSAFNGVGIVKLMGRQSGYISMYATIASGQVDAVLIPEVPFQLEGEYGVLEFMHKRLKKNGIAVVVIAEGAGQDMMGGGGGTDASGNPILGDIGKFFYDKVKSHFGAKKFPVDVKYIDPTYMIRARACNSSDHIFCSILGQNAVHGAFAGYTNITVGVVNTHYCFLPIPEVIKKPRVVDPRSNMYQRCVTSTGQPEFQERNCDKKCSGVGAGWKAGGGKGSGAAPHPPPERKKSLTLRLERVVVGSDTPLTTVSETRISSEPQVHDPTCILYAAASNPSRNISVPLLRGSSTSHEAGCPINEARIAPSRSHDPNCPIQRP</sequence>
<feature type="domain" description="Phosphofructokinase" evidence="12">
    <location>
        <begin position="114"/>
        <end position="417"/>
    </location>
</feature>
<dbReference type="InterPro" id="IPR022953">
    <property type="entry name" value="ATP_PFK"/>
</dbReference>
<evidence type="ECO:0000256" key="5">
    <source>
        <dbReference type="ARBA" id="ARBA00022723"/>
    </source>
</evidence>
<keyword evidence="8" id="KW-0067">ATP-binding</keyword>
<dbReference type="Pfam" id="PF00365">
    <property type="entry name" value="PFK"/>
    <property type="match status" value="1"/>
</dbReference>
<dbReference type="STRING" id="3218.A0A2K1JTH1"/>
<evidence type="ECO:0000256" key="1">
    <source>
        <dbReference type="ARBA" id="ARBA00001946"/>
    </source>
</evidence>
<evidence type="ECO:0000313" key="15">
    <source>
        <dbReference type="Proteomes" id="UP000006727"/>
    </source>
</evidence>
<reference evidence="13 15" key="2">
    <citation type="journal article" date="2018" name="Plant J.">
        <title>The Physcomitrella patens chromosome-scale assembly reveals moss genome structure and evolution.</title>
        <authorList>
            <person name="Lang D."/>
            <person name="Ullrich K.K."/>
            <person name="Murat F."/>
            <person name="Fuchs J."/>
            <person name="Jenkins J."/>
            <person name="Haas F.B."/>
            <person name="Piednoel M."/>
            <person name="Gundlach H."/>
            <person name="Van Bel M."/>
            <person name="Meyberg R."/>
            <person name="Vives C."/>
            <person name="Morata J."/>
            <person name="Symeonidi A."/>
            <person name="Hiss M."/>
            <person name="Muchero W."/>
            <person name="Kamisugi Y."/>
            <person name="Saleh O."/>
            <person name="Blanc G."/>
            <person name="Decker E.L."/>
            <person name="van Gessel N."/>
            <person name="Grimwood J."/>
            <person name="Hayes R.D."/>
            <person name="Graham S.W."/>
            <person name="Gunter L.E."/>
            <person name="McDaniel S.F."/>
            <person name="Hoernstein S.N.W."/>
            <person name="Larsson A."/>
            <person name="Li F.W."/>
            <person name="Perroud P.F."/>
            <person name="Phillips J."/>
            <person name="Ranjan P."/>
            <person name="Rokshar D.S."/>
            <person name="Rothfels C.J."/>
            <person name="Schneider L."/>
            <person name="Shu S."/>
            <person name="Stevenson D.W."/>
            <person name="Thummler F."/>
            <person name="Tillich M."/>
            <person name="Villarreal Aguilar J.C."/>
            <person name="Widiez T."/>
            <person name="Wong G.K."/>
            <person name="Wymore A."/>
            <person name="Zhang Y."/>
            <person name="Zimmer A.D."/>
            <person name="Quatrano R.S."/>
            <person name="Mayer K.F.X."/>
            <person name="Goodstein D."/>
            <person name="Casacuberta J.M."/>
            <person name="Vandepoele K."/>
            <person name="Reski R."/>
            <person name="Cuming A.C."/>
            <person name="Tuskan G.A."/>
            <person name="Maumus F."/>
            <person name="Salse J."/>
            <person name="Schmutz J."/>
            <person name="Rensing S.A."/>
        </authorList>
    </citation>
    <scope>NUCLEOTIDE SEQUENCE [LARGE SCALE GENOMIC DNA]</scope>
    <source>
        <strain evidence="14 15">cv. Gransden 2004</strain>
    </source>
</reference>
<dbReference type="InterPro" id="IPR000023">
    <property type="entry name" value="Phosphofructokinase_dom"/>
</dbReference>
<dbReference type="GeneID" id="112288805"/>
<evidence type="ECO:0000256" key="3">
    <source>
        <dbReference type="ARBA" id="ARBA00022533"/>
    </source>
</evidence>
<evidence type="ECO:0000256" key="8">
    <source>
        <dbReference type="ARBA" id="ARBA00022840"/>
    </source>
</evidence>
<keyword evidence="4" id="KW-0808">Transferase</keyword>
<proteinExistence type="predicted"/>
<comment type="cofactor">
    <cofactor evidence="1">
        <name>Mg(2+)</name>
        <dbReference type="ChEBI" id="CHEBI:18420"/>
    </cofactor>
</comment>
<dbReference type="InterPro" id="IPR035966">
    <property type="entry name" value="PKF_sf"/>
</dbReference>
<dbReference type="PANTHER" id="PTHR45770">
    <property type="entry name" value="ATP-DEPENDENT 6-PHOSPHOFRUCTOKINASE 1"/>
    <property type="match status" value="1"/>
</dbReference>
<dbReference type="InterPro" id="IPR050929">
    <property type="entry name" value="PFKA"/>
</dbReference>